<dbReference type="Proteomes" id="UP001232992">
    <property type="component" value="Unassembled WGS sequence"/>
</dbReference>
<sequence length="316" mass="34601">MSSSAQKSSKSIFTTQAIILGGISWGIISLLFFLLFSANPPDWYSPLTYIFTFVGNLGAAALCFRNWQSPQIVSGRSVWLGIGLGMLLYFVGDIFFGLWELVFDQDPAVSPGDFFYIISYICLSVGMFLAVTTRRLNLEPKQWGIVAGIFLSSTLLAVWLSLPSAIDVEVPASEPVAAEVAAEAPAATAAPEVAAEESSAPAWVVELEDTLQPLEAFVTLLYTIMDVLLLIAASMVLLAFWGGRTSQSWRMIAAAAFSLYIADMWFKYASRLPDYESGGLLEIFWIFSPILFGIGAALEYDLSTRSTRRSRRRGSS</sequence>
<feature type="transmembrane region" description="Helical" evidence="1">
    <location>
        <begin position="220"/>
        <end position="241"/>
    </location>
</feature>
<proteinExistence type="predicted"/>
<keyword evidence="1" id="KW-0472">Membrane</keyword>
<reference evidence="2 3" key="1">
    <citation type="submission" date="2023-01" db="EMBL/GenBank/DDBJ databases">
        <title>Novel diversity within Roseofilum (Cyanobacteria; Desertifilaceae) from marine benthic mats with descriptions of four novel species.</title>
        <authorList>
            <person name="Wang Y."/>
            <person name="Berthold D.E."/>
            <person name="Hu J."/>
            <person name="Lefler F.W."/>
            <person name="Laughinghouse H.D. IV."/>
        </authorList>
    </citation>
    <scope>NUCLEOTIDE SEQUENCE [LARGE SCALE GENOMIC DNA]</scope>
    <source>
        <strain evidence="2 3">BLCC-M143</strain>
    </source>
</reference>
<feature type="transmembrane region" description="Helical" evidence="1">
    <location>
        <begin position="114"/>
        <end position="131"/>
    </location>
</feature>
<evidence type="ECO:0000313" key="2">
    <source>
        <dbReference type="EMBL" id="MDJ1184503.1"/>
    </source>
</evidence>
<evidence type="ECO:0000256" key="1">
    <source>
        <dbReference type="SAM" id="Phobius"/>
    </source>
</evidence>
<accession>A0ABT7BZ67</accession>
<keyword evidence="3" id="KW-1185">Reference proteome</keyword>
<comment type="caution">
    <text evidence="2">The sequence shown here is derived from an EMBL/GenBank/DDBJ whole genome shotgun (WGS) entry which is preliminary data.</text>
</comment>
<keyword evidence="1" id="KW-0812">Transmembrane</keyword>
<dbReference type="EMBL" id="JAQOSQ010000015">
    <property type="protein sequence ID" value="MDJ1184503.1"/>
    <property type="molecule type" value="Genomic_DNA"/>
</dbReference>
<feature type="transmembrane region" description="Helical" evidence="1">
    <location>
        <begin position="79"/>
        <end position="102"/>
    </location>
</feature>
<protein>
    <submittedName>
        <fullName evidence="2">Uncharacterized protein</fullName>
    </submittedName>
</protein>
<evidence type="ECO:0000313" key="3">
    <source>
        <dbReference type="Proteomes" id="UP001232992"/>
    </source>
</evidence>
<name>A0ABT7BZ67_9CYAN</name>
<feature type="transmembrane region" description="Helical" evidence="1">
    <location>
        <begin position="143"/>
        <end position="162"/>
    </location>
</feature>
<feature type="transmembrane region" description="Helical" evidence="1">
    <location>
        <begin position="12"/>
        <end position="35"/>
    </location>
</feature>
<dbReference type="RefSeq" id="WP_283759158.1">
    <property type="nucleotide sequence ID" value="NZ_JAQOSQ010000015.1"/>
</dbReference>
<feature type="transmembrane region" description="Helical" evidence="1">
    <location>
        <begin position="283"/>
        <end position="302"/>
    </location>
</feature>
<keyword evidence="1" id="KW-1133">Transmembrane helix</keyword>
<feature type="transmembrane region" description="Helical" evidence="1">
    <location>
        <begin position="248"/>
        <end position="268"/>
    </location>
</feature>
<feature type="transmembrane region" description="Helical" evidence="1">
    <location>
        <begin position="47"/>
        <end position="67"/>
    </location>
</feature>
<organism evidence="2 3">
    <name type="scientific">Roseofilum casamattae BLCC-M143</name>
    <dbReference type="NCBI Taxonomy" id="3022442"/>
    <lineage>
        <taxon>Bacteria</taxon>
        <taxon>Bacillati</taxon>
        <taxon>Cyanobacteriota</taxon>
        <taxon>Cyanophyceae</taxon>
        <taxon>Desertifilales</taxon>
        <taxon>Desertifilaceae</taxon>
        <taxon>Roseofilum</taxon>
        <taxon>Roseofilum casamattae</taxon>
    </lineage>
</organism>
<gene>
    <name evidence="2" type="ORF">PMH09_15050</name>
</gene>